<dbReference type="InterPro" id="IPR003423">
    <property type="entry name" value="OMP_efflux"/>
</dbReference>
<feature type="chain" id="PRO_5010222539" description="Transporter" evidence="8">
    <location>
        <begin position="20"/>
        <end position="450"/>
    </location>
</feature>
<keyword evidence="6" id="KW-0472">Membrane</keyword>
<evidence type="ECO:0000256" key="8">
    <source>
        <dbReference type="SAM" id="SignalP"/>
    </source>
</evidence>
<sequence length="450" mass="49327">MKLIQLGALIGLCSSLACGQTPLSLQTSKELALKQSASLKNSALETEAAKAVKKSAFMNYLPKVSAQLLGFQAINPLVSYQMPGGNLPVYDGNPANLRTATQFAYFPGANIKALQRTGVGFLTITQPLYAGGRIQRGNELAQLGVNIKENQQRLTRDEVLLKTEQQYWQLVSLQEKHKTIARYEALLASVDKQVTDAFQSGLIVRNDVLKVQLKKSELQANKNKLNSGHQLALRQFCHTLGLPYDSTLVVSENLDQLPLPQSMYANPEAAVANRTACQLLEQAVKATQLQTRLKAGETLPQAAIGLAGYQVAGLMKGGSGISNGLLYATVSIPISDWWTNKYAVKEQQIREQIAENTLNDTKGLLRLQTEKAWVDVVESYRQISVLEQAKLQATEHVKVSQSSYASGLITISDLLEAQALLTEAADKLIEAKTQYQFNRATYSQLTNPHP</sequence>
<name>A0A1S2VCI9_9BACT</name>
<dbReference type="OrthoDB" id="9807719at2"/>
<dbReference type="AlphaFoldDB" id="A0A1S2VCI9"/>
<feature type="signal peptide" evidence="8">
    <location>
        <begin position="1"/>
        <end position="19"/>
    </location>
</feature>
<evidence type="ECO:0000313" key="9">
    <source>
        <dbReference type="EMBL" id="OIN56025.1"/>
    </source>
</evidence>
<evidence type="ECO:0000256" key="6">
    <source>
        <dbReference type="ARBA" id="ARBA00023136"/>
    </source>
</evidence>
<evidence type="ECO:0000256" key="4">
    <source>
        <dbReference type="ARBA" id="ARBA00022452"/>
    </source>
</evidence>
<comment type="subcellular location">
    <subcellularLocation>
        <location evidence="1">Cell outer membrane</location>
    </subcellularLocation>
</comment>
<evidence type="ECO:0000256" key="3">
    <source>
        <dbReference type="ARBA" id="ARBA00022448"/>
    </source>
</evidence>
<dbReference type="PANTHER" id="PTHR30026:SF20">
    <property type="entry name" value="OUTER MEMBRANE PROTEIN TOLC"/>
    <property type="match status" value="1"/>
</dbReference>
<dbReference type="SUPFAM" id="SSF56954">
    <property type="entry name" value="Outer membrane efflux proteins (OEP)"/>
    <property type="match status" value="1"/>
</dbReference>
<dbReference type="Proteomes" id="UP000181790">
    <property type="component" value="Unassembled WGS sequence"/>
</dbReference>
<keyword evidence="3" id="KW-0813">Transport</keyword>
<keyword evidence="10" id="KW-1185">Reference proteome</keyword>
<keyword evidence="4" id="KW-1134">Transmembrane beta strand</keyword>
<protein>
    <recommendedName>
        <fullName evidence="11">Transporter</fullName>
    </recommendedName>
</protein>
<comment type="similarity">
    <text evidence="2">Belongs to the outer membrane factor (OMF) (TC 1.B.17) family.</text>
</comment>
<dbReference type="PANTHER" id="PTHR30026">
    <property type="entry name" value="OUTER MEMBRANE PROTEIN TOLC"/>
    <property type="match status" value="1"/>
</dbReference>
<organism evidence="9 10">
    <name type="scientific">Arsenicibacter rosenii</name>
    <dbReference type="NCBI Taxonomy" id="1750698"/>
    <lineage>
        <taxon>Bacteria</taxon>
        <taxon>Pseudomonadati</taxon>
        <taxon>Bacteroidota</taxon>
        <taxon>Cytophagia</taxon>
        <taxon>Cytophagales</taxon>
        <taxon>Spirosomataceae</taxon>
        <taxon>Arsenicibacter</taxon>
    </lineage>
</organism>
<evidence type="ECO:0008006" key="11">
    <source>
        <dbReference type="Google" id="ProtNLM"/>
    </source>
</evidence>
<dbReference type="RefSeq" id="WP_071506380.1">
    <property type="nucleotide sequence ID" value="NZ_MORL01000030.1"/>
</dbReference>
<proteinExistence type="inferred from homology"/>
<gene>
    <name evidence="9" type="ORF">BLX24_27150</name>
</gene>
<comment type="caution">
    <text evidence="9">The sequence shown here is derived from an EMBL/GenBank/DDBJ whole genome shotgun (WGS) entry which is preliminary data.</text>
</comment>
<evidence type="ECO:0000256" key="1">
    <source>
        <dbReference type="ARBA" id="ARBA00004442"/>
    </source>
</evidence>
<accession>A0A1S2VCI9</accession>
<evidence type="ECO:0000313" key="10">
    <source>
        <dbReference type="Proteomes" id="UP000181790"/>
    </source>
</evidence>
<dbReference type="GO" id="GO:0009279">
    <property type="term" value="C:cell outer membrane"/>
    <property type="evidence" value="ECO:0007669"/>
    <property type="project" value="UniProtKB-SubCell"/>
</dbReference>
<keyword evidence="7" id="KW-0998">Cell outer membrane</keyword>
<keyword evidence="8" id="KW-0732">Signal</keyword>
<dbReference type="GO" id="GO:0015288">
    <property type="term" value="F:porin activity"/>
    <property type="evidence" value="ECO:0007669"/>
    <property type="project" value="TreeGrafter"/>
</dbReference>
<evidence type="ECO:0000256" key="2">
    <source>
        <dbReference type="ARBA" id="ARBA00007613"/>
    </source>
</evidence>
<dbReference type="GO" id="GO:1990281">
    <property type="term" value="C:efflux pump complex"/>
    <property type="evidence" value="ECO:0007669"/>
    <property type="project" value="TreeGrafter"/>
</dbReference>
<reference evidence="9 10" key="1">
    <citation type="submission" date="2016-10" db="EMBL/GenBank/DDBJ databases">
        <title>Arsenicibacter rosenii gen. nov., sp. nov., an efficient arsenic-methylating bacterium isolated from an arsenic-contaminated paddy soil.</title>
        <authorList>
            <person name="Huang K."/>
        </authorList>
    </citation>
    <scope>NUCLEOTIDE SEQUENCE [LARGE SCALE GENOMIC DNA]</scope>
    <source>
        <strain evidence="9 10">SM-1</strain>
    </source>
</reference>
<dbReference type="EMBL" id="MORL01000030">
    <property type="protein sequence ID" value="OIN56025.1"/>
    <property type="molecule type" value="Genomic_DNA"/>
</dbReference>
<dbReference type="PROSITE" id="PS51257">
    <property type="entry name" value="PROKAR_LIPOPROTEIN"/>
    <property type="match status" value="1"/>
</dbReference>
<evidence type="ECO:0000256" key="5">
    <source>
        <dbReference type="ARBA" id="ARBA00022692"/>
    </source>
</evidence>
<dbReference type="InterPro" id="IPR051906">
    <property type="entry name" value="TolC-like"/>
</dbReference>
<keyword evidence="5" id="KW-0812">Transmembrane</keyword>
<dbReference type="Gene3D" id="1.20.1600.10">
    <property type="entry name" value="Outer membrane efflux proteins (OEP)"/>
    <property type="match status" value="1"/>
</dbReference>
<dbReference type="Pfam" id="PF02321">
    <property type="entry name" value="OEP"/>
    <property type="match status" value="1"/>
</dbReference>
<evidence type="ECO:0000256" key="7">
    <source>
        <dbReference type="ARBA" id="ARBA00023237"/>
    </source>
</evidence>
<dbReference type="GO" id="GO:0015562">
    <property type="term" value="F:efflux transmembrane transporter activity"/>
    <property type="evidence" value="ECO:0007669"/>
    <property type="project" value="InterPro"/>
</dbReference>